<evidence type="ECO:0000313" key="10">
    <source>
        <dbReference type="Proteomes" id="UP000242770"/>
    </source>
</evidence>
<dbReference type="EMBL" id="CCFA01002850">
    <property type="protein sequence ID" value="CDW98116.1"/>
    <property type="molecule type" value="Genomic_DNA"/>
</dbReference>
<dbReference type="GO" id="GO:0030234">
    <property type="term" value="F:enzyme regulator activity"/>
    <property type="evidence" value="ECO:0007669"/>
    <property type="project" value="UniProtKB-UniRule"/>
</dbReference>
<dbReference type="AlphaFoldDB" id="A0A0F7S6U5"/>
<feature type="transmembrane region" description="Helical" evidence="7">
    <location>
        <begin position="21"/>
        <end position="43"/>
    </location>
</feature>
<dbReference type="PANTHER" id="PTHR15039:SF11">
    <property type="entry name" value="DOLICHOL PHOSPHATE-MANNOSE BIOSYNTHESIS REGULATORY PROTEIN"/>
    <property type="match status" value="1"/>
</dbReference>
<keyword evidence="5 7" id="KW-1133">Transmembrane helix</keyword>
<dbReference type="Pfam" id="PF07297">
    <property type="entry name" value="DPM2"/>
    <property type="match status" value="1"/>
</dbReference>
<dbReference type="GO" id="GO:0033185">
    <property type="term" value="C:dolichol-phosphate-mannose synthase complex"/>
    <property type="evidence" value="ECO:0007669"/>
    <property type="project" value="TreeGrafter"/>
</dbReference>
<dbReference type="EMBL" id="LK056665">
    <property type="protein sequence ID" value="CDS82280.1"/>
    <property type="molecule type" value="Genomic_DNA"/>
</dbReference>
<dbReference type="InterPro" id="IPR009914">
    <property type="entry name" value="DPM2"/>
</dbReference>
<name>A0A0F7S6U5_9BASI</name>
<reference evidence="10" key="3">
    <citation type="submission" date="2014-06" db="EMBL/GenBank/DDBJ databases">
        <authorList>
            <person name="Berkman P.J."/>
        </authorList>
    </citation>
    <scope>NUCLEOTIDE SEQUENCE [LARGE SCALE GENOMIC DNA]</scope>
</reference>
<keyword evidence="6 7" id="KW-0472">Membrane</keyword>
<sequence>MSPRDSPPVVQGMSNRTVGNSILYTAWALFGAYIVWAIVLPFLPDDSPIHQWVPDRKWAIVIPSLVLVVGLSTVGLYIGLLLRQDALHVLEKRKHGAAKQR</sequence>
<comment type="pathway">
    <text evidence="7">Protein modification; protein glycosylation.</text>
</comment>
<reference evidence="9" key="1">
    <citation type="submission" date="2014-06" db="EMBL/GenBank/DDBJ databases">
        <authorList>
            <person name="Berkman J.Paul."/>
        </authorList>
    </citation>
    <scope>NUCLEOTIDE SEQUENCE [LARGE SCALE GENOMIC DNA]</scope>
</reference>
<comment type="similarity">
    <text evidence="2 7">Belongs to the DPM2 family.</text>
</comment>
<evidence type="ECO:0000256" key="4">
    <source>
        <dbReference type="ARBA" id="ARBA00022824"/>
    </source>
</evidence>
<evidence type="ECO:0000256" key="5">
    <source>
        <dbReference type="ARBA" id="ARBA00022989"/>
    </source>
</evidence>
<feature type="transmembrane region" description="Helical" evidence="7">
    <location>
        <begin position="58"/>
        <end position="82"/>
    </location>
</feature>
<evidence type="ECO:0000256" key="7">
    <source>
        <dbReference type="RuleBase" id="RU365084"/>
    </source>
</evidence>
<accession>A0A0F7S6U5</accession>
<gene>
    <name evidence="9" type="primary">SSCI47760.1</name>
    <name evidence="8" type="ORF">SPSC_03099</name>
</gene>
<dbReference type="GO" id="GO:0006506">
    <property type="term" value="P:GPI anchor biosynthetic process"/>
    <property type="evidence" value="ECO:0007669"/>
    <property type="project" value="TreeGrafter"/>
</dbReference>
<evidence type="ECO:0000313" key="9">
    <source>
        <dbReference type="EMBL" id="CDW98116.1"/>
    </source>
</evidence>
<dbReference type="OrthoDB" id="311279at2759"/>
<comment type="subunit">
    <text evidence="7">Component of the dolichol-phosphate mannose (DPM) synthase complex.</text>
</comment>
<reference evidence="8" key="2">
    <citation type="submission" date="2014-06" db="EMBL/GenBank/DDBJ databases">
        <authorList>
            <person name="Ju J."/>
            <person name="Zhang J."/>
        </authorList>
    </citation>
    <scope>NUCLEOTIDE SEQUENCE</scope>
    <source>
        <strain evidence="8">SscI8</strain>
    </source>
</reference>
<protein>
    <recommendedName>
        <fullName evidence="7">Dolichol phosphate-mannose biosynthesis regulatory protein</fullName>
    </recommendedName>
</protein>
<comment type="subcellular location">
    <subcellularLocation>
        <location evidence="1 7">Endoplasmic reticulum membrane</location>
        <topology evidence="1 7">Multi-pass membrane protein</topology>
    </subcellularLocation>
</comment>
<keyword evidence="10" id="KW-1185">Reference proteome</keyword>
<evidence type="ECO:0000256" key="6">
    <source>
        <dbReference type="ARBA" id="ARBA00023136"/>
    </source>
</evidence>
<proteinExistence type="inferred from homology"/>
<keyword evidence="3 7" id="KW-0812">Transmembrane</keyword>
<dbReference type="PANTHER" id="PTHR15039">
    <property type="entry name" value="DOLICHOL PHOSPHATE-MANNOSE BIOSYNTHESIS REGULATORY PROTEIN"/>
    <property type="match status" value="1"/>
</dbReference>
<dbReference type="Proteomes" id="UP000242770">
    <property type="component" value="Unassembled WGS sequence"/>
</dbReference>
<evidence type="ECO:0000256" key="1">
    <source>
        <dbReference type="ARBA" id="ARBA00004477"/>
    </source>
</evidence>
<dbReference type="STRING" id="49012.A0A0F7S6U5"/>
<evidence type="ECO:0000313" key="8">
    <source>
        <dbReference type="EMBL" id="CDS82280.1"/>
    </source>
</evidence>
<evidence type="ECO:0000256" key="3">
    <source>
        <dbReference type="ARBA" id="ARBA00022692"/>
    </source>
</evidence>
<comment type="function">
    <text evidence="7">Regulatory subunit of the dolichol-phosphate mannose (DPM) synthase complex; essential for the ER localization.</text>
</comment>
<keyword evidence="4 7" id="KW-0256">Endoplasmic reticulum</keyword>
<dbReference type="GO" id="GO:0180047">
    <property type="term" value="P:dolichol phosphate mannose biosynthetic process"/>
    <property type="evidence" value="ECO:0007669"/>
    <property type="project" value="InterPro"/>
</dbReference>
<organism evidence="9 10">
    <name type="scientific">Sporisorium scitamineum</name>
    <dbReference type="NCBI Taxonomy" id="49012"/>
    <lineage>
        <taxon>Eukaryota</taxon>
        <taxon>Fungi</taxon>
        <taxon>Dikarya</taxon>
        <taxon>Basidiomycota</taxon>
        <taxon>Ustilaginomycotina</taxon>
        <taxon>Ustilaginomycetes</taxon>
        <taxon>Ustilaginales</taxon>
        <taxon>Ustilaginaceae</taxon>
        <taxon>Sporisorium</taxon>
    </lineage>
</organism>
<evidence type="ECO:0000256" key="2">
    <source>
        <dbReference type="ARBA" id="ARBA00005478"/>
    </source>
</evidence>
<dbReference type="GO" id="GO:0005789">
    <property type="term" value="C:endoplasmic reticulum membrane"/>
    <property type="evidence" value="ECO:0007669"/>
    <property type="project" value="UniProtKB-SubCell"/>
</dbReference>
<dbReference type="UniPathway" id="UPA00378"/>